<gene>
    <name evidence="4" type="primary">TBLA0F02080</name>
    <name evidence="4" type="ORF">TBLA_0F02080</name>
</gene>
<organism evidence="4 5">
    <name type="scientific">Henningerozyma blattae (strain ATCC 34711 / CBS 6284 / DSM 70876 / NBRC 10599 / NRRL Y-10934 / UCD 77-7)</name>
    <name type="common">Yeast</name>
    <name type="synonym">Tetrapisispora blattae</name>
    <dbReference type="NCBI Taxonomy" id="1071380"/>
    <lineage>
        <taxon>Eukaryota</taxon>
        <taxon>Fungi</taxon>
        <taxon>Dikarya</taxon>
        <taxon>Ascomycota</taxon>
        <taxon>Saccharomycotina</taxon>
        <taxon>Saccharomycetes</taxon>
        <taxon>Saccharomycetales</taxon>
        <taxon>Saccharomycetaceae</taxon>
        <taxon>Henningerozyma</taxon>
    </lineage>
</organism>
<feature type="region of interest" description="Disordered" evidence="2">
    <location>
        <begin position="199"/>
        <end position="234"/>
    </location>
</feature>
<dbReference type="eggNOG" id="KOG2953">
    <property type="taxonomic scope" value="Eukaryota"/>
</dbReference>
<dbReference type="RefSeq" id="XP_004181269.1">
    <property type="nucleotide sequence ID" value="XM_004181221.1"/>
</dbReference>
<evidence type="ECO:0000259" key="3">
    <source>
        <dbReference type="PROSITE" id="PS51061"/>
    </source>
</evidence>
<evidence type="ECO:0000313" key="4">
    <source>
        <dbReference type="EMBL" id="CCH61750.1"/>
    </source>
</evidence>
<dbReference type="SUPFAM" id="SSF82708">
    <property type="entry name" value="R3H domain"/>
    <property type="match status" value="1"/>
</dbReference>
<feature type="compositionally biased region" description="Basic and acidic residues" evidence="2">
    <location>
        <begin position="10"/>
        <end position="19"/>
    </location>
</feature>
<protein>
    <recommendedName>
        <fullName evidence="3">R3H domain-containing protein</fullName>
    </recommendedName>
</protein>
<feature type="region of interest" description="Disordered" evidence="2">
    <location>
        <begin position="398"/>
        <end position="417"/>
    </location>
</feature>
<evidence type="ECO:0000313" key="5">
    <source>
        <dbReference type="Proteomes" id="UP000002866"/>
    </source>
</evidence>
<keyword evidence="5" id="KW-1185">Reference proteome</keyword>
<feature type="compositionally biased region" description="Low complexity" evidence="2">
    <location>
        <begin position="201"/>
        <end position="234"/>
    </location>
</feature>
<dbReference type="KEGG" id="tbl:TBLA_0F02080"/>
<feature type="region of interest" description="Disordered" evidence="2">
    <location>
        <begin position="247"/>
        <end position="278"/>
    </location>
</feature>
<dbReference type="InterPro" id="IPR036867">
    <property type="entry name" value="R3H_dom_sf"/>
</dbReference>
<feature type="region of interest" description="Disordered" evidence="2">
    <location>
        <begin position="704"/>
        <end position="734"/>
    </location>
</feature>
<dbReference type="OrthoDB" id="278430at2759"/>
<dbReference type="InterPro" id="IPR001374">
    <property type="entry name" value="R3H_dom"/>
</dbReference>
<feature type="compositionally biased region" description="Low complexity" evidence="2">
    <location>
        <begin position="403"/>
        <end position="417"/>
    </location>
</feature>
<dbReference type="Proteomes" id="UP000002866">
    <property type="component" value="Chromosome 6"/>
</dbReference>
<dbReference type="InParanoid" id="I2H5U8"/>
<reference evidence="4 5" key="1">
    <citation type="journal article" date="2011" name="Proc. Natl. Acad. Sci. U.S.A.">
        <title>Evolutionary erosion of yeast sex chromosomes by mating-type switching accidents.</title>
        <authorList>
            <person name="Gordon J.L."/>
            <person name="Armisen D."/>
            <person name="Proux-Wera E."/>
            <person name="Oheigeartaigh S.S."/>
            <person name="Byrne K.P."/>
            <person name="Wolfe K.H."/>
        </authorList>
    </citation>
    <scope>NUCLEOTIDE SEQUENCE [LARGE SCALE GENOMIC DNA]</scope>
    <source>
        <strain evidence="5">ATCC 34711 / CBS 6284 / DSM 70876 / NBRC 10599 / NRRL Y-10934 / UCD 77-7</strain>
    </source>
</reference>
<dbReference type="AlphaFoldDB" id="I2H5U8"/>
<feature type="region of interest" description="Disordered" evidence="2">
    <location>
        <begin position="373"/>
        <end position="393"/>
    </location>
</feature>
<name>I2H5U8_HENB6</name>
<feature type="region of interest" description="Disordered" evidence="2">
    <location>
        <begin position="1"/>
        <end position="20"/>
    </location>
</feature>
<dbReference type="Pfam" id="PF01424">
    <property type="entry name" value="R3H"/>
    <property type="match status" value="1"/>
</dbReference>
<feature type="region of interest" description="Disordered" evidence="2">
    <location>
        <begin position="435"/>
        <end position="465"/>
    </location>
</feature>
<feature type="compositionally biased region" description="Low complexity" evidence="2">
    <location>
        <begin position="249"/>
        <end position="278"/>
    </location>
</feature>
<keyword evidence="1" id="KW-0175">Coiled coil</keyword>
<feature type="domain" description="R3H" evidence="3">
    <location>
        <begin position="99"/>
        <end position="168"/>
    </location>
</feature>
<dbReference type="EMBL" id="HE806321">
    <property type="protein sequence ID" value="CCH61750.1"/>
    <property type="molecule type" value="Genomic_DNA"/>
</dbReference>
<evidence type="ECO:0000256" key="1">
    <source>
        <dbReference type="SAM" id="Coils"/>
    </source>
</evidence>
<evidence type="ECO:0000256" key="2">
    <source>
        <dbReference type="SAM" id="MobiDB-lite"/>
    </source>
</evidence>
<dbReference type="SMART" id="SM00393">
    <property type="entry name" value="R3H"/>
    <property type="match status" value="1"/>
</dbReference>
<dbReference type="GO" id="GO:0003676">
    <property type="term" value="F:nucleic acid binding"/>
    <property type="evidence" value="ECO:0007669"/>
    <property type="project" value="UniProtKB-UniRule"/>
</dbReference>
<dbReference type="HOGENOM" id="CLU_377751_0_0_1"/>
<dbReference type="GeneID" id="14496859"/>
<proteinExistence type="predicted"/>
<dbReference type="PROSITE" id="PS51061">
    <property type="entry name" value="R3H"/>
    <property type="match status" value="1"/>
</dbReference>
<dbReference type="CDD" id="cd02642">
    <property type="entry name" value="R3H_encore_like"/>
    <property type="match status" value="1"/>
</dbReference>
<dbReference type="OMA" id="NEDEYYC"/>
<accession>I2H5U8</accession>
<dbReference type="Gene3D" id="3.30.1370.50">
    <property type="entry name" value="R3H-like domain"/>
    <property type="match status" value="1"/>
</dbReference>
<feature type="compositionally biased region" description="Basic and acidic residues" evidence="2">
    <location>
        <begin position="721"/>
        <end position="734"/>
    </location>
</feature>
<sequence>MATSSTTRDSVLELQKESGDATDMIQQDLVESTTDELFNELKTEKLSNIDDTFIDASETNDTTVSCVQKSDAIERPKQDIISQLSPAMINALFEKPYDRQFIINIESLIVNFIDSNDTNLNLNPMNSYYRLLSHQIAQYHNLKHILKKFNTTTSNVDNSFLVLYKPTREDTLELNSKNSKEADIPLVISPTLPLLKDLVLPSSSPNSDNTSNTVSNSSDLPTGSSSSSNNNATSFTTSSKKFKILKRQNSSNTNISGNSTDTNDTTTDTIIPNSNNATITNDNTTTELSSSSQTLNNTANSLELQRMEKEKNYEKLKQKIFDSNNKLINSSFNTLESENNNLTAGAHSSSPQPFDFETSRFKDQLNEDEYYCRNNTNTNNNNVNSTNVDKKINNTNASTSQINTSANSTLDSSSNNSTFSLNNYSDISTTPISINNSNSNNSSNSNTIITTGHNNSTTNNMHNNNVNITTNITNNNNASSSNNNKNNNINNSYHHKYKKRYNNKIKNLNYMNNTMNNNGVPLMPYSPQGYAPVYQMSMSPYSNSPTQQQQQQQMQMQQHLSNNFYSTNKNNVNSNSIHPYYPSNYNYPNSNPNIYNNGSNSNSNVHNNNSGNYSYPFIIPYYNNVNVGMNYMYPTNMVPPPQFAMIPPPYPMAIPHPMPYPPPPGPNNYSAPYLNSNGNGNGNSMNTQRMKTIKDSRQYNNATFTANANNNNGSDISTDEQVDKLSNDFKDLSA</sequence>
<feature type="compositionally biased region" description="Low complexity" evidence="2">
    <location>
        <begin position="374"/>
        <end position="387"/>
    </location>
</feature>
<feature type="coiled-coil region" evidence="1">
    <location>
        <begin position="292"/>
        <end position="326"/>
    </location>
</feature>